<organism evidence="13 14">
    <name type="scientific">Acanthaster planci</name>
    <name type="common">Crown-of-thorns starfish</name>
    <dbReference type="NCBI Taxonomy" id="133434"/>
    <lineage>
        <taxon>Eukaryota</taxon>
        <taxon>Metazoa</taxon>
        <taxon>Echinodermata</taxon>
        <taxon>Eleutherozoa</taxon>
        <taxon>Asterozoa</taxon>
        <taxon>Asteroidea</taxon>
        <taxon>Valvatacea</taxon>
        <taxon>Valvatida</taxon>
        <taxon>Acanthasteridae</taxon>
        <taxon>Acanthaster</taxon>
    </lineage>
</organism>
<evidence type="ECO:0000256" key="6">
    <source>
        <dbReference type="ARBA" id="ARBA00022989"/>
    </source>
</evidence>
<keyword evidence="7 11" id="KW-0472">Membrane</keyword>
<dbReference type="GO" id="GO:0016020">
    <property type="term" value="C:membrane"/>
    <property type="evidence" value="ECO:0007669"/>
    <property type="project" value="UniProtKB-SubCell"/>
</dbReference>
<dbReference type="AlphaFoldDB" id="A0A8B7YEL4"/>
<protein>
    <recommendedName>
        <fullName evidence="9">Putative sodium-coupled neutral amino acid transporter 11</fullName>
    </recommendedName>
    <alternativeName>
        <fullName evidence="10">Solute carrier family 38 member 11</fullName>
    </alternativeName>
</protein>
<dbReference type="GO" id="GO:0015179">
    <property type="term" value="F:L-amino acid transmembrane transporter activity"/>
    <property type="evidence" value="ECO:0007669"/>
    <property type="project" value="TreeGrafter"/>
</dbReference>
<dbReference type="GeneID" id="110979391"/>
<dbReference type="Proteomes" id="UP000694845">
    <property type="component" value="Unplaced"/>
</dbReference>
<gene>
    <name evidence="14" type="primary">LOC110979391</name>
</gene>
<evidence type="ECO:0000313" key="14">
    <source>
        <dbReference type="RefSeq" id="XP_022090840.1"/>
    </source>
</evidence>
<evidence type="ECO:0000256" key="4">
    <source>
        <dbReference type="ARBA" id="ARBA00022692"/>
    </source>
</evidence>
<feature type="domain" description="Amino acid transporter transmembrane" evidence="12">
    <location>
        <begin position="77"/>
        <end position="461"/>
    </location>
</feature>
<name>A0A8B7YEL4_ACAPL</name>
<comment type="function">
    <text evidence="8">Putative sodium-dependent amino acid/proton antiporter.</text>
</comment>
<feature type="transmembrane region" description="Helical" evidence="11">
    <location>
        <begin position="109"/>
        <end position="132"/>
    </location>
</feature>
<dbReference type="Pfam" id="PF01490">
    <property type="entry name" value="Aa_trans"/>
    <property type="match status" value="1"/>
</dbReference>
<feature type="transmembrane region" description="Helical" evidence="11">
    <location>
        <begin position="384"/>
        <end position="407"/>
    </location>
</feature>
<evidence type="ECO:0000256" key="11">
    <source>
        <dbReference type="SAM" id="Phobius"/>
    </source>
</evidence>
<evidence type="ECO:0000256" key="10">
    <source>
        <dbReference type="ARBA" id="ARBA00041723"/>
    </source>
</evidence>
<dbReference type="CTD" id="151258"/>
<dbReference type="RefSeq" id="XP_022090840.1">
    <property type="nucleotide sequence ID" value="XM_022235148.1"/>
</dbReference>
<evidence type="ECO:0000313" key="13">
    <source>
        <dbReference type="Proteomes" id="UP000694845"/>
    </source>
</evidence>
<feature type="transmembrane region" description="Helical" evidence="11">
    <location>
        <begin position="152"/>
        <end position="175"/>
    </location>
</feature>
<evidence type="ECO:0000256" key="2">
    <source>
        <dbReference type="ARBA" id="ARBA00008066"/>
    </source>
</evidence>
<dbReference type="OrthoDB" id="28208at2759"/>
<evidence type="ECO:0000256" key="8">
    <source>
        <dbReference type="ARBA" id="ARBA00037101"/>
    </source>
</evidence>
<reference evidence="14" key="1">
    <citation type="submission" date="2025-08" db="UniProtKB">
        <authorList>
            <consortium name="RefSeq"/>
        </authorList>
    </citation>
    <scope>IDENTIFICATION</scope>
</reference>
<feature type="transmembrane region" description="Helical" evidence="11">
    <location>
        <begin position="196"/>
        <end position="214"/>
    </location>
</feature>
<evidence type="ECO:0000259" key="12">
    <source>
        <dbReference type="Pfam" id="PF01490"/>
    </source>
</evidence>
<evidence type="ECO:0000256" key="9">
    <source>
        <dbReference type="ARBA" id="ARBA00040814"/>
    </source>
</evidence>
<dbReference type="KEGG" id="aplc:110979391"/>
<comment type="subcellular location">
    <subcellularLocation>
        <location evidence="1">Membrane</location>
        <topology evidence="1">Multi-pass membrane protein</topology>
    </subcellularLocation>
</comment>
<feature type="transmembrane region" description="Helical" evidence="11">
    <location>
        <begin position="220"/>
        <end position="240"/>
    </location>
</feature>
<keyword evidence="6 11" id="KW-1133">Transmembrane helix</keyword>
<feature type="transmembrane region" description="Helical" evidence="11">
    <location>
        <begin position="443"/>
        <end position="462"/>
    </location>
</feature>
<feature type="transmembrane region" description="Helical" evidence="11">
    <location>
        <begin position="299"/>
        <end position="319"/>
    </location>
</feature>
<evidence type="ECO:0000256" key="7">
    <source>
        <dbReference type="ARBA" id="ARBA00023136"/>
    </source>
</evidence>
<proteinExistence type="inferred from homology"/>
<dbReference type="InterPro" id="IPR013057">
    <property type="entry name" value="AA_transpt_TM"/>
</dbReference>
<accession>A0A8B7YEL4</accession>
<evidence type="ECO:0000256" key="5">
    <source>
        <dbReference type="ARBA" id="ARBA00022970"/>
    </source>
</evidence>
<dbReference type="PANTHER" id="PTHR22950:SF458">
    <property type="entry name" value="SODIUM-COUPLED NEUTRAL AMINO ACID TRANSPORTER 11-RELATED"/>
    <property type="match status" value="1"/>
</dbReference>
<dbReference type="PANTHER" id="PTHR22950">
    <property type="entry name" value="AMINO ACID TRANSPORTER"/>
    <property type="match status" value="1"/>
</dbReference>
<comment type="similarity">
    <text evidence="2">Belongs to the amino acid/polyamine transporter 2 family.</text>
</comment>
<keyword evidence="13" id="KW-1185">Reference proteome</keyword>
<evidence type="ECO:0000256" key="3">
    <source>
        <dbReference type="ARBA" id="ARBA00022448"/>
    </source>
</evidence>
<sequence length="506" mass="54963">MVWGQCCQPFATSQWLNCACNSSRGNSTIGTGGPVDQLTAEESLQMTSMATHDTAQLVEKGAEASGDSDQKSQEDRSGIPGASFNVANSILGSGIIGLPYAMKKAGLPFGILLLMFIAAVTDYSLLLLIRGGELSGTNTYQGLVQASLGSPGFYFLSFIQFAYPFVAMVGYNVIIGDTITKVFERILSADHVLANRYFIISIITVLISLPFSLYRNVSKLVKVAVVSIVLLAVLIVIIFIRMGTLHIPSTDGAWNFANLQFTESVGIITFAYICHHNSFLVYSSLETPNPHSWSKVTHIAVILATIFSALVGIGGYVTFTGYTQGDVLQNYCHIDDLANVARVVFAITIVCTYPLECFVCREVMENFIVHHGWASSPQPMTRHLILTLVLVGLTLGLSMSTSCLGIVLSINGIIAAVPLVFILPTLCYIRLQEGHWYCREKVPSILICVFGFLVCIFGIVTICVDPSSTHCHSQDLDYCLAVNETSVSLLPTTEMSPTSWMYTTAT</sequence>
<keyword evidence="3" id="KW-0813">Transport</keyword>
<feature type="transmembrane region" description="Helical" evidence="11">
    <location>
        <begin position="339"/>
        <end position="363"/>
    </location>
</feature>
<feature type="transmembrane region" description="Helical" evidence="11">
    <location>
        <begin position="413"/>
        <end position="431"/>
    </location>
</feature>
<keyword evidence="5" id="KW-0029">Amino-acid transport</keyword>
<keyword evidence="4 11" id="KW-0812">Transmembrane</keyword>
<evidence type="ECO:0000256" key="1">
    <source>
        <dbReference type="ARBA" id="ARBA00004141"/>
    </source>
</evidence>